<accession>A0ABR2XUD2</accession>
<proteinExistence type="predicted"/>
<evidence type="ECO:0000313" key="3">
    <source>
        <dbReference type="Proteomes" id="UP001465668"/>
    </source>
</evidence>
<feature type="region of interest" description="Disordered" evidence="1">
    <location>
        <begin position="1"/>
        <end position="41"/>
    </location>
</feature>
<reference evidence="2 3" key="1">
    <citation type="submission" date="2024-02" db="EMBL/GenBank/DDBJ databases">
        <title>First draft genome assembly of two strains of Seiridium cardinale.</title>
        <authorList>
            <person name="Emiliani G."/>
            <person name="Scali E."/>
        </authorList>
    </citation>
    <scope>NUCLEOTIDE SEQUENCE [LARGE SCALE GENOMIC DNA]</scope>
    <source>
        <strain evidence="2 3">BM-138-000479</strain>
    </source>
</reference>
<gene>
    <name evidence="2" type="ORF">SCAR479_06036</name>
</gene>
<feature type="compositionally biased region" description="Basic and acidic residues" evidence="1">
    <location>
        <begin position="1"/>
        <end position="11"/>
    </location>
</feature>
<protein>
    <submittedName>
        <fullName evidence="2">Uncharacterized protein</fullName>
    </submittedName>
</protein>
<keyword evidence="3" id="KW-1185">Reference proteome</keyword>
<dbReference type="EMBL" id="JARVKM010000022">
    <property type="protein sequence ID" value="KAK9777307.1"/>
    <property type="molecule type" value="Genomic_DNA"/>
</dbReference>
<name>A0ABR2XUD2_9PEZI</name>
<evidence type="ECO:0000313" key="2">
    <source>
        <dbReference type="EMBL" id="KAK9777307.1"/>
    </source>
</evidence>
<comment type="caution">
    <text evidence="2">The sequence shown here is derived from an EMBL/GenBank/DDBJ whole genome shotgun (WGS) entry which is preliminary data.</text>
</comment>
<sequence>MPPTSAKERLPHRQAAGSKLGKKDLRHTTRTHGELSGERGGLQPLAVDMSVQYVMRRYKEISERLGGVEFAAVPRAQELFAKGGAAQRIASACGLRSFYITWINAKEPKAN</sequence>
<feature type="compositionally biased region" description="Basic and acidic residues" evidence="1">
    <location>
        <begin position="21"/>
        <end position="37"/>
    </location>
</feature>
<evidence type="ECO:0000256" key="1">
    <source>
        <dbReference type="SAM" id="MobiDB-lite"/>
    </source>
</evidence>
<organism evidence="2 3">
    <name type="scientific">Seiridium cardinale</name>
    <dbReference type="NCBI Taxonomy" id="138064"/>
    <lineage>
        <taxon>Eukaryota</taxon>
        <taxon>Fungi</taxon>
        <taxon>Dikarya</taxon>
        <taxon>Ascomycota</taxon>
        <taxon>Pezizomycotina</taxon>
        <taxon>Sordariomycetes</taxon>
        <taxon>Xylariomycetidae</taxon>
        <taxon>Amphisphaeriales</taxon>
        <taxon>Sporocadaceae</taxon>
        <taxon>Seiridium</taxon>
    </lineage>
</organism>
<dbReference type="Proteomes" id="UP001465668">
    <property type="component" value="Unassembled WGS sequence"/>
</dbReference>